<dbReference type="NCBIfam" id="NF010060">
    <property type="entry name" value="PRK13537.1"/>
    <property type="match status" value="1"/>
</dbReference>
<keyword evidence="8" id="KW-0067">ATP-binding</keyword>
<dbReference type="GO" id="GO:0005886">
    <property type="term" value="C:plasma membrane"/>
    <property type="evidence" value="ECO:0007669"/>
    <property type="project" value="UniProtKB-SubCell"/>
</dbReference>
<keyword evidence="9" id="KW-1278">Translocase</keyword>
<evidence type="ECO:0000256" key="5">
    <source>
        <dbReference type="ARBA" id="ARBA00022475"/>
    </source>
</evidence>
<evidence type="ECO:0000256" key="9">
    <source>
        <dbReference type="ARBA" id="ARBA00022967"/>
    </source>
</evidence>
<dbReference type="InterPro" id="IPR027417">
    <property type="entry name" value="P-loop_NTPase"/>
</dbReference>
<evidence type="ECO:0000256" key="3">
    <source>
        <dbReference type="ARBA" id="ARBA00022448"/>
    </source>
</evidence>
<comment type="similarity">
    <text evidence="2">Belongs to the ABC transporter superfamily.</text>
</comment>
<proteinExistence type="inferred from homology"/>
<dbReference type="CDD" id="cd03263">
    <property type="entry name" value="ABC_subfamily_A"/>
    <property type="match status" value="1"/>
</dbReference>
<evidence type="ECO:0000256" key="8">
    <source>
        <dbReference type="ARBA" id="ARBA00022840"/>
    </source>
</evidence>
<dbReference type="Pfam" id="PF00005">
    <property type="entry name" value="ABC_tran"/>
    <property type="match status" value="1"/>
</dbReference>
<evidence type="ECO:0000259" key="11">
    <source>
        <dbReference type="PROSITE" id="PS50893"/>
    </source>
</evidence>
<keyword evidence="10" id="KW-0472">Membrane</keyword>
<dbReference type="InterPro" id="IPR050763">
    <property type="entry name" value="ABC_transporter_ATP-binding"/>
</dbReference>
<dbReference type="Gene3D" id="3.40.50.300">
    <property type="entry name" value="P-loop containing nucleotide triphosphate hydrolases"/>
    <property type="match status" value="1"/>
</dbReference>
<dbReference type="InterPro" id="IPR003593">
    <property type="entry name" value="AAA+_ATPase"/>
</dbReference>
<accession>A0A158BME4</accession>
<dbReference type="InterPro" id="IPR005978">
    <property type="entry name" value="ABC_transptNodI"/>
</dbReference>
<dbReference type="SMART" id="SM00382">
    <property type="entry name" value="AAA"/>
    <property type="match status" value="1"/>
</dbReference>
<dbReference type="InterPro" id="IPR017871">
    <property type="entry name" value="ABC_transporter-like_CS"/>
</dbReference>
<dbReference type="PANTHER" id="PTHR42711">
    <property type="entry name" value="ABC TRANSPORTER ATP-BINDING PROTEIN"/>
    <property type="match status" value="1"/>
</dbReference>
<dbReference type="GO" id="GO:0016887">
    <property type="term" value="F:ATP hydrolysis activity"/>
    <property type="evidence" value="ECO:0007669"/>
    <property type="project" value="InterPro"/>
</dbReference>
<dbReference type="EMBL" id="FCOE02000011">
    <property type="protein sequence ID" value="SAK71225.1"/>
    <property type="molecule type" value="Genomic_DNA"/>
</dbReference>
<evidence type="ECO:0000256" key="10">
    <source>
        <dbReference type="ARBA" id="ARBA00023136"/>
    </source>
</evidence>
<comment type="subcellular location">
    <subcellularLocation>
        <location evidence="1">Cell membrane</location>
    </subcellularLocation>
</comment>
<dbReference type="Proteomes" id="UP000054911">
    <property type="component" value="Unassembled WGS sequence"/>
</dbReference>
<dbReference type="InterPro" id="IPR003439">
    <property type="entry name" value="ABC_transporter-like_ATP-bd"/>
</dbReference>
<name>A0A158BME4_9BURK</name>
<reference evidence="12" key="1">
    <citation type="submission" date="2016-01" db="EMBL/GenBank/DDBJ databases">
        <authorList>
            <person name="Peeters C."/>
        </authorList>
    </citation>
    <scope>NUCLEOTIDE SEQUENCE [LARGE SCALE GENOMIC DNA]</scope>
    <source>
        <strain evidence="12">LMG 29323</strain>
    </source>
</reference>
<dbReference type="GO" id="GO:0005524">
    <property type="term" value="F:ATP binding"/>
    <property type="evidence" value="ECO:0007669"/>
    <property type="project" value="UniProtKB-KW"/>
</dbReference>
<evidence type="ECO:0000256" key="1">
    <source>
        <dbReference type="ARBA" id="ARBA00004236"/>
    </source>
</evidence>
<dbReference type="PROSITE" id="PS50893">
    <property type="entry name" value="ABC_TRANSPORTER_2"/>
    <property type="match status" value="1"/>
</dbReference>
<dbReference type="PROSITE" id="PS00211">
    <property type="entry name" value="ABC_TRANSPORTER_1"/>
    <property type="match status" value="1"/>
</dbReference>
<evidence type="ECO:0000313" key="13">
    <source>
        <dbReference type="Proteomes" id="UP000054911"/>
    </source>
</evidence>
<evidence type="ECO:0000313" key="12">
    <source>
        <dbReference type="EMBL" id="SAK71225.1"/>
    </source>
</evidence>
<evidence type="ECO:0000256" key="6">
    <source>
        <dbReference type="ARBA" id="ARBA00022519"/>
    </source>
</evidence>
<dbReference type="AlphaFoldDB" id="A0A158BME4"/>
<organism evidence="12 13">
    <name type="scientific">Caballeronia pedi</name>
    <dbReference type="NCBI Taxonomy" id="1777141"/>
    <lineage>
        <taxon>Bacteria</taxon>
        <taxon>Pseudomonadati</taxon>
        <taxon>Pseudomonadota</taxon>
        <taxon>Betaproteobacteria</taxon>
        <taxon>Burkholderiales</taxon>
        <taxon>Burkholderiaceae</taxon>
        <taxon>Caballeronia</taxon>
    </lineage>
</organism>
<feature type="domain" description="ABC transporter" evidence="11">
    <location>
        <begin position="53"/>
        <end position="283"/>
    </location>
</feature>
<protein>
    <submittedName>
        <fullName evidence="12">Nodulation ABC transporter NodI</fullName>
    </submittedName>
</protein>
<dbReference type="SUPFAM" id="SSF52540">
    <property type="entry name" value="P-loop containing nucleoside triphosphate hydrolases"/>
    <property type="match status" value="1"/>
</dbReference>
<gene>
    <name evidence="12" type="ORF">AWB80_03789</name>
</gene>
<keyword evidence="6" id="KW-0997">Cell inner membrane</keyword>
<comment type="caution">
    <text evidence="12">The sequence shown here is derived from an EMBL/GenBank/DDBJ whole genome shotgun (WGS) entry which is preliminary data.</text>
</comment>
<keyword evidence="13" id="KW-1185">Reference proteome</keyword>
<keyword evidence="3" id="KW-0813">Transport</keyword>
<keyword evidence="7" id="KW-0547">Nucleotide-binding</keyword>
<evidence type="ECO:0000256" key="7">
    <source>
        <dbReference type="ARBA" id="ARBA00022741"/>
    </source>
</evidence>
<keyword evidence="4" id="KW-0536">Nodulation</keyword>
<dbReference type="NCBIfam" id="TIGR01288">
    <property type="entry name" value="nodI"/>
    <property type="match status" value="1"/>
</dbReference>
<evidence type="ECO:0000256" key="4">
    <source>
        <dbReference type="ARBA" id="ARBA00022458"/>
    </source>
</evidence>
<keyword evidence="5" id="KW-1003">Cell membrane</keyword>
<dbReference type="FunFam" id="3.40.50.300:FF:000589">
    <property type="entry name" value="ABC transporter, ATP-binding subunit"/>
    <property type="match status" value="1"/>
</dbReference>
<sequence>MRLQATRCLGAMDYTSPLDFPMRFSLRHESMTDQTLHPTTRTEADESATPPAIEFNEVRKHYGERIVVDGLSFDVRPGECFGLLGPNGAGKTTTLKMLLGITSPDSGAIRLVGEPVPARARFARERVGVVPQFDNLDPDFTVRENLTVFGRYFGLTGARMDALVPSLLEFARLESKADARVGELSGGMKRRLTLARALVNDPDVLVMDEPTTGLDPQARHLIWERLRSLLARGKTILLTTHFMEEAERLCDRLCVIEEGRKIAEGRPRDLIGSVIGSDVIEIYGPDPQALAAELAPLVARMEVSGETLFCYVDDPQPVHARVKGRADVRYLHRPANLEDVFLRLTGREMVD</sequence>
<evidence type="ECO:0000256" key="2">
    <source>
        <dbReference type="ARBA" id="ARBA00005417"/>
    </source>
</evidence>
<dbReference type="GO" id="GO:0022857">
    <property type="term" value="F:transmembrane transporter activity"/>
    <property type="evidence" value="ECO:0007669"/>
    <property type="project" value="InterPro"/>
</dbReference>
<dbReference type="STRING" id="1777141.AWB80_03789"/>
<dbReference type="PANTHER" id="PTHR42711:SF5">
    <property type="entry name" value="ABC TRANSPORTER ATP-BINDING PROTEIN NATA"/>
    <property type="match status" value="1"/>
</dbReference>